<comment type="caution">
    <text evidence="3">The sequence shown here is derived from an EMBL/GenBank/DDBJ whole genome shotgun (WGS) entry which is preliminary data.</text>
</comment>
<evidence type="ECO:0008006" key="5">
    <source>
        <dbReference type="Google" id="ProtNLM"/>
    </source>
</evidence>
<dbReference type="Proteomes" id="UP000256690">
    <property type="component" value="Unassembled WGS sequence"/>
</dbReference>
<reference evidence="3 4" key="1">
    <citation type="journal article" date="2018" name="IMA Fungus">
        <title>IMA Genome-F 9: Draft genome sequence of Annulohypoxylon stygium, Aspergillus mulundensis, Berkeleyomyces basicola (syn. Thielaviopsis basicola), Ceratocystis smalleyi, two Cercospora beticola strains, Coleophoma cylindrospora, Fusarium fracticaudum, Phialophora cf. hyalina, and Morchella septimelata.</title>
        <authorList>
            <person name="Wingfield B.D."/>
            <person name="Bills G.F."/>
            <person name="Dong Y."/>
            <person name="Huang W."/>
            <person name="Nel W.J."/>
            <person name="Swalarsk-Parry B.S."/>
            <person name="Vaghefi N."/>
            <person name="Wilken P.M."/>
            <person name="An Z."/>
            <person name="de Beer Z.W."/>
            <person name="De Vos L."/>
            <person name="Chen L."/>
            <person name="Duong T.A."/>
            <person name="Gao Y."/>
            <person name="Hammerbacher A."/>
            <person name="Kikkert J.R."/>
            <person name="Li Y."/>
            <person name="Li H."/>
            <person name="Li K."/>
            <person name="Li Q."/>
            <person name="Liu X."/>
            <person name="Ma X."/>
            <person name="Naidoo K."/>
            <person name="Pethybridge S.J."/>
            <person name="Sun J."/>
            <person name="Steenkamp E.T."/>
            <person name="van der Nest M.A."/>
            <person name="van Wyk S."/>
            <person name="Wingfield M.J."/>
            <person name="Xiong C."/>
            <person name="Yue Q."/>
            <person name="Zhang X."/>
        </authorList>
    </citation>
    <scope>NUCLEOTIDE SEQUENCE [LARGE SCALE GENOMIC DNA]</scope>
    <source>
        <strain evidence="3 4">DSM 5745</strain>
    </source>
</reference>
<dbReference type="GeneID" id="38117887"/>
<evidence type="ECO:0000313" key="3">
    <source>
        <dbReference type="EMBL" id="RDW72345.1"/>
    </source>
</evidence>
<feature type="repeat" description="ANK" evidence="1">
    <location>
        <begin position="281"/>
        <end position="314"/>
    </location>
</feature>
<feature type="repeat" description="ANK" evidence="1">
    <location>
        <begin position="487"/>
        <end position="523"/>
    </location>
</feature>
<dbReference type="PANTHER" id="PTHR24118">
    <property type="entry name" value="POTE ANKYRIN DOMAIN"/>
    <property type="match status" value="1"/>
</dbReference>
<dbReference type="PROSITE" id="PS50088">
    <property type="entry name" value="ANK_REPEAT"/>
    <property type="match status" value="6"/>
</dbReference>
<dbReference type="PANTHER" id="PTHR24118:SF100">
    <property type="entry name" value="FYVE-TYPE DOMAIN-CONTAINING PROTEIN"/>
    <property type="match status" value="1"/>
</dbReference>
<evidence type="ECO:0000256" key="2">
    <source>
        <dbReference type="SAM" id="MobiDB-lite"/>
    </source>
</evidence>
<evidence type="ECO:0000256" key="1">
    <source>
        <dbReference type="PROSITE-ProRule" id="PRU00023"/>
    </source>
</evidence>
<dbReference type="InterPro" id="IPR036770">
    <property type="entry name" value="Ankyrin_rpt-contain_sf"/>
</dbReference>
<feature type="repeat" description="ANK" evidence="1">
    <location>
        <begin position="524"/>
        <end position="561"/>
    </location>
</feature>
<name>A0A3D8RE62_9EURO</name>
<evidence type="ECO:0000313" key="4">
    <source>
        <dbReference type="Proteomes" id="UP000256690"/>
    </source>
</evidence>
<protein>
    <recommendedName>
        <fullName evidence="5">Ankyrin repeat protein</fullName>
    </recommendedName>
</protein>
<accession>A0A3D8RE62</accession>
<dbReference type="Pfam" id="PF12796">
    <property type="entry name" value="Ank_2"/>
    <property type="match status" value="2"/>
</dbReference>
<keyword evidence="1" id="KW-0040">ANK repeat</keyword>
<feature type="repeat" description="ANK" evidence="1">
    <location>
        <begin position="350"/>
        <end position="379"/>
    </location>
</feature>
<dbReference type="PROSITE" id="PS50297">
    <property type="entry name" value="ANK_REP_REGION"/>
    <property type="match status" value="2"/>
</dbReference>
<dbReference type="AlphaFoldDB" id="A0A3D8RE62"/>
<dbReference type="Gene3D" id="1.25.40.20">
    <property type="entry name" value="Ankyrin repeat-containing domain"/>
    <property type="match status" value="2"/>
</dbReference>
<sequence>MAQPTTDLLYALLLDTVCHKPLEELKSILPNIPRDVISQLKYDGRTPKGIINALIVQRYYQLHDRLEWDRTVTTPAGADSARYKQDFEAVKLLLAHGFNPQDIAPEQDGYDTISPVQLAAQTDDHEVLQLLLEAGADPVTHYDDGCSSRTPFDATHPPFQLAVLTASPAALQCLIDWSRQHPDSFSISENGKCLALRRSATHLFSGILQLLLSSFEFSESALSEALEISIGLDVSNFKWKAGSQYAGDHRYRPENVVWTAQIDIVRMLLEAGANPTHIDEDGNSTLHRAIGTAKGTEIIHLLLKHGVHAEPTDHKLTSLALHNGNTGLLRTFLDLGLIPTQSLTESVTCTPLHIAAAEASVDTLKFLVSTGFDPSAQDSNGWTPFHYACKCYSIENMKYLLDLNPHAVNQTTTDGWTALTIGYKEDAAPIEYSDGAAFLIESGAKVNVTTPDAPKYTPLHIAAMWTLWDTMDLLLQNGAQIIKAEGSGETPLHCLSCEEWDADDQRGVKALIEYGADVNAQDDEGFTLLHRLLRRHDPPGNLGEFVDVLLEAGADPSIRDKEGKTAKDWNDELPEDLRWGGSERMESLVEATKIQQ</sequence>
<gene>
    <name evidence="3" type="ORF">DSM5745_07517</name>
</gene>
<dbReference type="STRING" id="1810919.A0A3D8RE62"/>
<feature type="region of interest" description="Disordered" evidence="2">
    <location>
        <begin position="558"/>
        <end position="577"/>
    </location>
</feature>
<dbReference type="EMBL" id="PVWQ01000009">
    <property type="protein sequence ID" value="RDW72345.1"/>
    <property type="molecule type" value="Genomic_DNA"/>
</dbReference>
<dbReference type="OrthoDB" id="4772757at2759"/>
<feature type="repeat" description="ANK" evidence="1">
    <location>
        <begin position="111"/>
        <end position="137"/>
    </location>
</feature>
<dbReference type="RefSeq" id="XP_026601565.1">
    <property type="nucleotide sequence ID" value="XM_026749533.1"/>
</dbReference>
<dbReference type="InterPro" id="IPR002110">
    <property type="entry name" value="Ankyrin_rpt"/>
</dbReference>
<dbReference type="SUPFAM" id="SSF48403">
    <property type="entry name" value="Ankyrin repeat"/>
    <property type="match status" value="2"/>
</dbReference>
<dbReference type="SMART" id="SM00248">
    <property type="entry name" value="ANK"/>
    <property type="match status" value="9"/>
</dbReference>
<proteinExistence type="predicted"/>
<organism evidence="3 4">
    <name type="scientific">Aspergillus mulundensis</name>
    <dbReference type="NCBI Taxonomy" id="1810919"/>
    <lineage>
        <taxon>Eukaryota</taxon>
        <taxon>Fungi</taxon>
        <taxon>Dikarya</taxon>
        <taxon>Ascomycota</taxon>
        <taxon>Pezizomycotina</taxon>
        <taxon>Eurotiomycetes</taxon>
        <taxon>Eurotiomycetidae</taxon>
        <taxon>Eurotiales</taxon>
        <taxon>Aspergillaceae</taxon>
        <taxon>Aspergillus</taxon>
        <taxon>Aspergillus subgen. Nidulantes</taxon>
    </lineage>
</organism>
<feature type="repeat" description="ANK" evidence="1">
    <location>
        <begin position="454"/>
        <end position="486"/>
    </location>
</feature>
<keyword evidence="4" id="KW-1185">Reference proteome</keyword>
<dbReference type="Pfam" id="PF00023">
    <property type="entry name" value="Ank"/>
    <property type="match status" value="1"/>
</dbReference>